<keyword evidence="1" id="KW-1133">Transmembrane helix</keyword>
<sequence length="56" mass="5411">MRTSLIFGIVALTFGAMALGGALSDSPIVSGGFGLAAGIMGLAAGIINGKEGNNDD</sequence>
<dbReference type="Proteomes" id="UP000829452">
    <property type="component" value="Chromosome"/>
</dbReference>
<reference evidence="2 4" key="1">
    <citation type="journal article" date="2018" name="Sci. Rep.">
        <title>Genomic diversity and distribution of Bifidobacterium longum subsp. longum across the human lifespan.</title>
        <authorList>
            <person name="Odamaki T."/>
            <person name="Bottacini F."/>
            <person name="Kato K."/>
            <person name="Mitsuyama E."/>
            <person name="Yoshida K."/>
            <person name="Horigome A."/>
            <person name="Xiao J.Z."/>
            <person name="van Sinderen D."/>
        </authorList>
    </citation>
    <scope>NUCLEOTIDE SEQUENCE [LARGE SCALE GENOMIC DNA]</scope>
    <source>
        <strain evidence="2 4">MCC10002</strain>
    </source>
</reference>
<accession>A0A4R0S2R2</accession>
<dbReference type="EMBL" id="CP049772">
    <property type="protein sequence ID" value="UNL81816.1"/>
    <property type="molecule type" value="Genomic_DNA"/>
</dbReference>
<gene>
    <name evidence="3" type="ORF">G8B11_05510</name>
    <name evidence="2" type="ORF">MCC10002_1399</name>
</gene>
<evidence type="ECO:0000313" key="4">
    <source>
        <dbReference type="Proteomes" id="UP000293701"/>
    </source>
</evidence>
<reference evidence="2" key="2">
    <citation type="submission" date="2019-02" db="EMBL/GenBank/DDBJ databases">
        <authorList>
            <person name="Odamaki T."/>
        </authorList>
    </citation>
    <scope>NUCLEOTIDE SEQUENCE</scope>
    <source>
        <strain evidence="2">MCC10002</strain>
    </source>
</reference>
<dbReference type="AlphaFoldDB" id="A0A4R0S2R2"/>
<evidence type="ECO:0000313" key="2">
    <source>
        <dbReference type="EMBL" id="TCD73475.1"/>
    </source>
</evidence>
<keyword evidence="1" id="KW-0812">Transmembrane</keyword>
<evidence type="ECO:0000313" key="3">
    <source>
        <dbReference type="EMBL" id="UNL81816.1"/>
    </source>
</evidence>
<evidence type="ECO:0000256" key="1">
    <source>
        <dbReference type="SAM" id="Phobius"/>
    </source>
</evidence>
<name>A0A4R0S2R2_BIFLL</name>
<protein>
    <submittedName>
        <fullName evidence="2">Uncharacterized protein</fullName>
    </submittedName>
</protein>
<feature type="transmembrane region" description="Helical" evidence="1">
    <location>
        <begin position="28"/>
        <end position="47"/>
    </location>
</feature>
<dbReference type="RefSeq" id="WP_007056594.1">
    <property type="nucleotide sequence ID" value="NZ_BNGW01000008.1"/>
</dbReference>
<reference evidence="3" key="3">
    <citation type="submission" date="2020-02" db="EMBL/GenBank/DDBJ databases">
        <title>The Isolation and identification of Lactobacillus and Bifidobacterium species from dairy as potential probiotics for calf scour mitigation.</title>
        <authorList>
            <person name="Dhadda K."/>
            <person name="Guan L."/>
            <person name="Chen Y."/>
            <person name="Malmuthuge N."/>
        </authorList>
    </citation>
    <scope>NUCLEOTIDE SEQUENCE</scope>
    <source>
        <strain evidence="3">B1</strain>
    </source>
</reference>
<dbReference type="Proteomes" id="UP000293701">
    <property type="component" value="Unassembled WGS sequence"/>
</dbReference>
<dbReference type="EMBL" id="SHPM01000029">
    <property type="protein sequence ID" value="TCD73475.1"/>
    <property type="molecule type" value="Genomic_DNA"/>
</dbReference>
<organism evidence="2 4">
    <name type="scientific">Bifidobacterium longum subsp. longum</name>
    <dbReference type="NCBI Taxonomy" id="1679"/>
    <lineage>
        <taxon>Bacteria</taxon>
        <taxon>Bacillati</taxon>
        <taxon>Actinomycetota</taxon>
        <taxon>Actinomycetes</taxon>
        <taxon>Bifidobacteriales</taxon>
        <taxon>Bifidobacteriaceae</taxon>
        <taxon>Bifidobacterium</taxon>
    </lineage>
</organism>
<proteinExistence type="predicted"/>
<keyword evidence="1" id="KW-0472">Membrane</keyword>